<dbReference type="GO" id="GO:0005634">
    <property type="term" value="C:nucleus"/>
    <property type="evidence" value="ECO:0007669"/>
    <property type="project" value="TreeGrafter"/>
</dbReference>
<evidence type="ECO:0000313" key="4">
    <source>
        <dbReference type="EMBL" id="KAF2488374.1"/>
    </source>
</evidence>
<dbReference type="SMART" id="SM00360">
    <property type="entry name" value="RRM"/>
    <property type="match status" value="1"/>
</dbReference>
<evidence type="ECO:0000256" key="2">
    <source>
        <dbReference type="PROSITE-ProRule" id="PRU00176"/>
    </source>
</evidence>
<evidence type="ECO:0000259" key="3">
    <source>
        <dbReference type="PROSITE" id="PS50102"/>
    </source>
</evidence>
<reference evidence="4" key="1">
    <citation type="journal article" date="2020" name="Stud. Mycol.">
        <title>101 Dothideomycetes genomes: a test case for predicting lifestyles and emergence of pathogens.</title>
        <authorList>
            <person name="Haridas S."/>
            <person name="Albert R."/>
            <person name="Binder M."/>
            <person name="Bloem J."/>
            <person name="Labutti K."/>
            <person name="Salamov A."/>
            <person name="Andreopoulos B."/>
            <person name="Baker S."/>
            <person name="Barry K."/>
            <person name="Bills G."/>
            <person name="Bluhm B."/>
            <person name="Cannon C."/>
            <person name="Castanera R."/>
            <person name="Culley D."/>
            <person name="Daum C."/>
            <person name="Ezra D."/>
            <person name="Gonzalez J."/>
            <person name="Henrissat B."/>
            <person name="Kuo A."/>
            <person name="Liang C."/>
            <person name="Lipzen A."/>
            <person name="Lutzoni F."/>
            <person name="Magnuson J."/>
            <person name="Mondo S."/>
            <person name="Nolan M."/>
            <person name="Ohm R."/>
            <person name="Pangilinan J."/>
            <person name="Park H.-J."/>
            <person name="Ramirez L."/>
            <person name="Alfaro M."/>
            <person name="Sun H."/>
            <person name="Tritt A."/>
            <person name="Yoshinaga Y."/>
            <person name="Zwiers L.-H."/>
            <person name="Turgeon B."/>
            <person name="Goodwin S."/>
            <person name="Spatafora J."/>
            <person name="Crous P."/>
            <person name="Grigoriev I."/>
        </authorList>
    </citation>
    <scope>NUCLEOTIDE SEQUENCE</scope>
    <source>
        <strain evidence="4">CBS 269.34</strain>
    </source>
</reference>
<dbReference type="EMBL" id="MU004203">
    <property type="protein sequence ID" value="KAF2488374.1"/>
    <property type="molecule type" value="Genomic_DNA"/>
</dbReference>
<dbReference type="AlphaFoldDB" id="A0A6A6Q8P2"/>
<accession>A0A6A6Q8P2</accession>
<dbReference type="PANTHER" id="PTHR19965">
    <property type="entry name" value="RNA AND EXPORT FACTOR BINDING PROTEIN"/>
    <property type="match status" value="1"/>
</dbReference>
<dbReference type="PANTHER" id="PTHR19965:SF35">
    <property type="entry name" value="RNA ANNEALING PROTEIN YRA1"/>
    <property type="match status" value="1"/>
</dbReference>
<proteinExistence type="predicted"/>
<dbReference type="PROSITE" id="PS50102">
    <property type="entry name" value="RRM"/>
    <property type="match status" value="1"/>
</dbReference>
<dbReference type="InterPro" id="IPR012677">
    <property type="entry name" value="Nucleotide-bd_a/b_plait_sf"/>
</dbReference>
<evidence type="ECO:0000256" key="1">
    <source>
        <dbReference type="ARBA" id="ARBA00022884"/>
    </source>
</evidence>
<dbReference type="OrthoDB" id="1049195at2759"/>
<dbReference type="InterPro" id="IPR000504">
    <property type="entry name" value="RRM_dom"/>
</dbReference>
<evidence type="ECO:0000313" key="5">
    <source>
        <dbReference type="Proteomes" id="UP000799750"/>
    </source>
</evidence>
<dbReference type="Proteomes" id="UP000799750">
    <property type="component" value="Unassembled WGS sequence"/>
</dbReference>
<feature type="non-terminal residue" evidence="4">
    <location>
        <position position="1"/>
    </location>
</feature>
<dbReference type="GO" id="GO:0003729">
    <property type="term" value="F:mRNA binding"/>
    <property type="evidence" value="ECO:0007669"/>
    <property type="project" value="TreeGrafter"/>
</dbReference>
<keyword evidence="5" id="KW-1185">Reference proteome</keyword>
<sequence>GGEEGEVIYVQNLPWSTSNEDLVELFSTIGKVSRAEIQCEANGRSCGTGVVQFEKLEDAVTAFCTSRPIGLKDII</sequence>
<organism evidence="4 5">
    <name type="scientific">Lophium mytilinum</name>
    <dbReference type="NCBI Taxonomy" id="390894"/>
    <lineage>
        <taxon>Eukaryota</taxon>
        <taxon>Fungi</taxon>
        <taxon>Dikarya</taxon>
        <taxon>Ascomycota</taxon>
        <taxon>Pezizomycotina</taxon>
        <taxon>Dothideomycetes</taxon>
        <taxon>Pleosporomycetidae</taxon>
        <taxon>Mytilinidiales</taxon>
        <taxon>Mytilinidiaceae</taxon>
        <taxon>Lophium</taxon>
    </lineage>
</organism>
<dbReference type="GO" id="GO:0006406">
    <property type="term" value="P:mRNA export from nucleus"/>
    <property type="evidence" value="ECO:0007669"/>
    <property type="project" value="TreeGrafter"/>
</dbReference>
<protein>
    <recommendedName>
        <fullName evidence="3">RRM domain-containing protein</fullName>
    </recommendedName>
</protein>
<dbReference type="SUPFAM" id="SSF54928">
    <property type="entry name" value="RNA-binding domain, RBD"/>
    <property type="match status" value="1"/>
</dbReference>
<name>A0A6A6Q8P2_9PEZI</name>
<dbReference type="InterPro" id="IPR035979">
    <property type="entry name" value="RBD_domain_sf"/>
</dbReference>
<keyword evidence="1 2" id="KW-0694">RNA-binding</keyword>
<dbReference type="InterPro" id="IPR051229">
    <property type="entry name" value="ALYREF_mRNA_export"/>
</dbReference>
<dbReference type="Pfam" id="PF00076">
    <property type="entry name" value="RRM_1"/>
    <property type="match status" value="1"/>
</dbReference>
<dbReference type="Gene3D" id="3.30.70.330">
    <property type="match status" value="1"/>
</dbReference>
<feature type="domain" description="RRM" evidence="3">
    <location>
        <begin position="6"/>
        <end position="75"/>
    </location>
</feature>
<gene>
    <name evidence="4" type="ORF">BU16DRAFT_474059</name>
</gene>